<dbReference type="PANTHER" id="PTHR43245">
    <property type="entry name" value="BIFUNCTIONAL POLYMYXIN RESISTANCE PROTEIN ARNA"/>
    <property type="match status" value="1"/>
</dbReference>
<evidence type="ECO:0000313" key="3">
    <source>
        <dbReference type="Proteomes" id="UP001235064"/>
    </source>
</evidence>
<dbReference type="InterPro" id="IPR050177">
    <property type="entry name" value="Lipid_A_modif_metabolic_enz"/>
</dbReference>
<evidence type="ECO:0000259" key="1">
    <source>
        <dbReference type="Pfam" id="PF01370"/>
    </source>
</evidence>
<dbReference type="Proteomes" id="UP001235064">
    <property type="component" value="Unassembled WGS sequence"/>
</dbReference>
<name>A0ABT7N0X9_9MICO</name>
<protein>
    <submittedName>
        <fullName evidence="2">GDP-mannose 4,6-dehydratase</fullName>
        <ecNumber evidence="2">4.2.1.47</ecNumber>
    </submittedName>
</protein>
<dbReference type="InterPro" id="IPR001509">
    <property type="entry name" value="Epimerase_deHydtase"/>
</dbReference>
<feature type="domain" description="NAD-dependent epimerase/dehydratase" evidence="1">
    <location>
        <begin position="7"/>
        <end position="235"/>
    </location>
</feature>
<dbReference type="EC" id="4.2.1.47" evidence="2"/>
<accession>A0ABT7N0X9</accession>
<dbReference type="SUPFAM" id="SSF51735">
    <property type="entry name" value="NAD(P)-binding Rossmann-fold domains"/>
    <property type="match status" value="1"/>
</dbReference>
<keyword evidence="2" id="KW-0456">Lyase</keyword>
<dbReference type="Pfam" id="PF01370">
    <property type="entry name" value="Epimerase"/>
    <property type="match status" value="1"/>
</dbReference>
<dbReference type="RefSeq" id="WP_286289279.1">
    <property type="nucleotide sequence ID" value="NZ_JASXSZ010000004.1"/>
</dbReference>
<gene>
    <name evidence="2" type="ORF">QSV35_13360</name>
</gene>
<sequence length="309" mass="32946">MTAPTLVVTGATGFVGRHLVRLANDAGYRVWAVGREESAPLEIQDDVDEYFTADLTDAWPVPADVDAIVHLAGLAAVGPSFTAPQRYIESNSRMVTVMCESILSSERRARLLVVSTGAVYAPRPDGAPTEETSPTSATSPYAVAKLLVESQAAYYAHRGLDVAVARPFNHIGPGQESGFLIPDLTRALTELAEGEALAVGDLDTARDYTDVRDVAAAYIDIVSAPVRQHFVYNVASGASRTGREILAAIAEASGRPVPPVVVDPARLRPGDPRRITGSADRLRAEFGWAPKIDWRRSIADFVVGADAAP</sequence>
<dbReference type="EMBL" id="JASXSZ010000004">
    <property type="protein sequence ID" value="MDL9980325.1"/>
    <property type="molecule type" value="Genomic_DNA"/>
</dbReference>
<keyword evidence="3" id="KW-1185">Reference proteome</keyword>
<comment type="caution">
    <text evidence="2">The sequence shown here is derived from an EMBL/GenBank/DDBJ whole genome shotgun (WGS) entry which is preliminary data.</text>
</comment>
<reference evidence="2 3" key="1">
    <citation type="submission" date="2023-06" db="EMBL/GenBank/DDBJ databases">
        <title>Microbacterium sp. nov., isolated from a waste landfill.</title>
        <authorList>
            <person name="Wen W."/>
        </authorList>
    </citation>
    <scope>NUCLEOTIDE SEQUENCE [LARGE SCALE GENOMIC DNA]</scope>
    <source>
        <strain evidence="2 3">ASV49</strain>
    </source>
</reference>
<organism evidence="2 3">
    <name type="scientific">Microbacterium candidum</name>
    <dbReference type="NCBI Taxonomy" id="3041922"/>
    <lineage>
        <taxon>Bacteria</taxon>
        <taxon>Bacillati</taxon>
        <taxon>Actinomycetota</taxon>
        <taxon>Actinomycetes</taxon>
        <taxon>Micrococcales</taxon>
        <taxon>Microbacteriaceae</taxon>
        <taxon>Microbacterium</taxon>
    </lineage>
</organism>
<dbReference type="PANTHER" id="PTHR43245:SF53">
    <property type="entry name" value="EPIMERASE-RELATED"/>
    <property type="match status" value="1"/>
</dbReference>
<dbReference type="Gene3D" id="3.90.25.10">
    <property type="entry name" value="UDP-galactose 4-epimerase, domain 1"/>
    <property type="match status" value="1"/>
</dbReference>
<dbReference type="GO" id="GO:0008446">
    <property type="term" value="F:GDP-mannose 4,6-dehydratase activity"/>
    <property type="evidence" value="ECO:0007669"/>
    <property type="project" value="UniProtKB-EC"/>
</dbReference>
<evidence type="ECO:0000313" key="2">
    <source>
        <dbReference type="EMBL" id="MDL9980325.1"/>
    </source>
</evidence>
<dbReference type="Gene3D" id="3.40.50.720">
    <property type="entry name" value="NAD(P)-binding Rossmann-like Domain"/>
    <property type="match status" value="1"/>
</dbReference>
<dbReference type="InterPro" id="IPR036291">
    <property type="entry name" value="NAD(P)-bd_dom_sf"/>
</dbReference>
<proteinExistence type="predicted"/>